<dbReference type="Proteomes" id="UP001207626">
    <property type="component" value="Unassembled WGS sequence"/>
</dbReference>
<gene>
    <name evidence="1" type="ORF">M5X09_27195</name>
</gene>
<keyword evidence="2" id="KW-1185">Reference proteome</keyword>
<sequence length="66" mass="7900">MIQQKEMKLAILRVIRKRKERGASFEDILDFLERLVWHYGKSSVLAPFLVQVLNREIREAICMQRV</sequence>
<organism evidence="1 2">
    <name type="scientific">Paenibacillus apiarius</name>
    <dbReference type="NCBI Taxonomy" id="46240"/>
    <lineage>
        <taxon>Bacteria</taxon>
        <taxon>Bacillati</taxon>
        <taxon>Bacillota</taxon>
        <taxon>Bacilli</taxon>
        <taxon>Bacillales</taxon>
        <taxon>Paenibacillaceae</taxon>
        <taxon>Paenibacillus</taxon>
    </lineage>
</organism>
<comment type="caution">
    <text evidence="1">The sequence shown here is derived from an EMBL/GenBank/DDBJ whole genome shotgun (WGS) entry which is preliminary data.</text>
</comment>
<reference evidence="1 2" key="1">
    <citation type="submission" date="2022-05" db="EMBL/GenBank/DDBJ databases">
        <title>Genome Sequencing of Bee-Associated Microbes.</title>
        <authorList>
            <person name="Dunlap C."/>
        </authorList>
    </citation>
    <scope>NUCLEOTIDE SEQUENCE [LARGE SCALE GENOMIC DNA]</scope>
    <source>
        <strain evidence="1 2">NRRL NRS-1438</strain>
    </source>
</reference>
<dbReference type="EMBL" id="JAMDLW010000062">
    <property type="protein sequence ID" value="MCY9523289.1"/>
    <property type="molecule type" value="Genomic_DNA"/>
</dbReference>
<dbReference type="RefSeq" id="WP_087432078.1">
    <property type="nucleotide sequence ID" value="NZ_JAMDLV010000058.1"/>
</dbReference>
<proteinExistence type="predicted"/>
<protein>
    <submittedName>
        <fullName evidence="1">Uncharacterized protein</fullName>
    </submittedName>
</protein>
<name>A0ABT4E108_9BACL</name>
<evidence type="ECO:0000313" key="1">
    <source>
        <dbReference type="EMBL" id="MCY9523289.1"/>
    </source>
</evidence>
<accession>A0ABT4E108</accession>
<evidence type="ECO:0000313" key="2">
    <source>
        <dbReference type="Proteomes" id="UP001207626"/>
    </source>
</evidence>